<dbReference type="Proteomes" id="UP000831701">
    <property type="component" value="Chromosome 7"/>
</dbReference>
<name>A0ACB8WNY4_9TELE</name>
<reference evidence="1" key="1">
    <citation type="submission" date="2022-04" db="EMBL/GenBank/DDBJ databases">
        <title>Jade perch genome.</title>
        <authorList>
            <person name="Chao B."/>
        </authorList>
    </citation>
    <scope>NUCLEOTIDE SEQUENCE</scope>
    <source>
        <strain evidence="1">CB-2022</strain>
    </source>
</reference>
<proteinExistence type="predicted"/>
<dbReference type="EMBL" id="CM041537">
    <property type="protein sequence ID" value="KAI3369529.1"/>
    <property type="molecule type" value="Genomic_DNA"/>
</dbReference>
<comment type="caution">
    <text evidence="1">The sequence shown here is derived from an EMBL/GenBank/DDBJ whole genome shotgun (WGS) entry which is preliminary data.</text>
</comment>
<evidence type="ECO:0000313" key="2">
    <source>
        <dbReference type="Proteomes" id="UP000831701"/>
    </source>
</evidence>
<evidence type="ECO:0000313" key="1">
    <source>
        <dbReference type="EMBL" id="KAI3369529.1"/>
    </source>
</evidence>
<accession>A0ACB8WNY4</accession>
<organism evidence="1 2">
    <name type="scientific">Scortum barcoo</name>
    <name type="common">barcoo grunter</name>
    <dbReference type="NCBI Taxonomy" id="214431"/>
    <lineage>
        <taxon>Eukaryota</taxon>
        <taxon>Metazoa</taxon>
        <taxon>Chordata</taxon>
        <taxon>Craniata</taxon>
        <taxon>Vertebrata</taxon>
        <taxon>Euteleostomi</taxon>
        <taxon>Actinopterygii</taxon>
        <taxon>Neopterygii</taxon>
        <taxon>Teleostei</taxon>
        <taxon>Neoteleostei</taxon>
        <taxon>Acanthomorphata</taxon>
        <taxon>Eupercaria</taxon>
        <taxon>Centrarchiformes</taxon>
        <taxon>Terapontoidei</taxon>
        <taxon>Terapontidae</taxon>
        <taxon>Scortum</taxon>
    </lineage>
</organism>
<protein>
    <submittedName>
        <fullName evidence="1">Uncharacterized protein</fullName>
    </submittedName>
</protein>
<keyword evidence="2" id="KW-1185">Reference proteome</keyword>
<gene>
    <name evidence="1" type="ORF">L3Q82_007739</name>
</gene>
<sequence length="3722" mass="421953">MARRRLDCFLLGQVFAGLTLVSIGLSFVQSNECPQLCVCEIRPWFTPQSTYREAITVDCNDLRLTRIPGNLSSDTQVLLLQSNYIARTSEELEQLFNLTELDLSQNNFSSIRDVGLTNMSQLTTLHLEENQITEMPDYCLQDLSNLQELYINHNQISTIFANAFSGLHNLLRLHLNSNKLKTINSQWFESTPNLEILMIGDNPVVGIMDFNFKPLANLRSLVLAGMDLTDIPGNAFVGLDNLESLSFYDNKLVRVPQRALQKLPNLKFLDLNKNPVHKIKEGDFKTMLRLKELGINNMAELVSIDRNALDNLPELTKLEATNNPKFSYINRQAFRDVPALESLMLNNNALNALYQSTVDSLPNLREISIHSNPLRCDCVIQWMSSNKTTVRFMEPLSMFCAMPTEVRGMHVREVLQKNLANQCLPMISHDTFPSHLNLDIGMTVDLDCRAMSQPEPEIYWVTPMGNKIMMDTLSDKYSLTSEGTLRISHIQVEDSGRYTCVAQNSEGADTRVTAIRVNGTLLDSTQLMKIYVKQTESHSILVSWKINSNVMTSNLKWSSATMKIDNPHITYTARVPVDVHEYNLTHLQPATEYEVCLTVSNIHQQMQKSCVNVTTKQATFAVEISDQGTNTALAAVMGTMFAIISLASLGVYIAKRWKRKNYHHSLKKYMQKTSSIPLNELYPPLINLWEADSEKEKEGSSETKPSQVDTTRSYYMCIPQKMFRDQGAPSTPVKSPSPDAPAVPTPASPTAAPACRHTDRRTTAPARCSTSERTLLTARPCSSVMPFAPAATPALTGWCREGSGSGWRFTAQRTGAGGYGRSRRSRVGRLCKSEYAGEVIGFEEARRRQLSQSPEDNNYIIAVREHVGTGSFAETFVDPAGVGNVGRFLNHSCRPNLLMQPVRVHSVVPRLALFAGRSIDAQEELTFDYSGGYSNQPPVALPSTHGDAAIQASRTDGLQRKECHCGADSCAQLVDDRCVVQPDTGDLNNPPKKFRDCLFRLCPMNRYSAQKQFWKAAKPGGNSTTDTVLLNKLHHAADLEKKQNESENRKLLGTVIQYGNVIQLLHLKSNKYLTVNKRLPALLEKNAMRVTLDSAGNEGSWFYIQPFYKLRSLGDSVVIGDKVVLNPVNAGQPLHASSHQLVDNPGCNEGDVVRLFHAEQEKFLTCDDHRKKQYVFLRTTGRQSATSATSSKALWEVEVVHHDPCRGGAGYWNSLFRFKHLATGCYLAAEMGEVNPDFEEESAEQRSSVVDFTPFNFQLDADNEALRGRLRAPQEKIMYHLVPVPDGMDISSIFELDPTTLRGGDSMVPRSSYVRLRHLCTNTWVHSTNNPIDKEEEKPVMLRIGTSAVKEDKEAFAIVPVPPAEVRDLDFANDASKVLASIAGKLEKGTITQNERRFVTKLLEDLVFFVVDIPNSGQDVLEIMVNKPNRERQKLMREQNILKQIFKLLQAPFTDSGDGPMLRLEELGDQRHAPFRHICRLCYRVLRHSQQDYRKNQEYIAKQFRFMQKQIGYDVLAEDTITALLHNNRKLLEKHITAAEIDTFVTLVRKNREPRFLDYLSDLCVSMQKSIPVTQELICNAVLDPTNADILIETKLVLSRFEIETPTNGESPVEAEDEEEVWLFWKDNCKDIRSKSIRELAQDAKEGQKEDQEVVSYYRCQLNLFARMCLDRQYLAINKISGQLDVDLILRCMSDEDLPYDLRASFCRLMLHMHVDRDPQEQVTPVKYARLWSEIPSQIAIDDYDNDGTTRDEIKERFCLTMDFVENYLREVVSQNIPFSDKEKNKLTFEVVNLARNLIYFGFYNFSDLLRLTKILLNILDCVHVSTIYPINKMEKGEENKAGSNVMKSIHGVGELMTQVVLRGGGLLPTTPTHQPEGDVVKTQTEPEREDIMVMDTKLKVIEILQFILNVRLDYRISCLLCIFKREFDENNPQADNTAAQNGTNNVTGNLDFENIEEQAEGIFGGSEENTPLDLDDHGGRTFLRVLLHLTMHDYPPLVSGALHLLFRHFSQRQEVLMAFKQVQLLVTSQDVDNYKQIKSDLDQLRSIVEKSELWVYKRQGEDGMDGDGPSESDNKKKGDSLGSDKKKTESTSSYNYRVVKEILLRLSKLCVQEGSSGKKSKKQQQRLLRNMGAHSVVLELLQIPYEKGEDVRMQEIMKLAHEFLQNFCAGNQQNQALLHKHINLFLNPGILEAVTMQHIFMNNFQLCSEINERVVQHFVHCTETHGRHVQYLKFLQTIVKAENKFIKKCQDIVMAELVNSGEDVLVFYNDRASFQTLVQMMRSERDRMDENSPLMYHIHLVELLAVCTEGKNVYTEIKCNSLLPLDDIVRVVTHEDCIPEVKIAYINFLNHCYVDTEVEMKEIYTSNHMWKLFENFLVDICRVCNNTSDRKHADTTLERYVTETVMSIVTCFFSSPFSDQSTSLQTRQPVFVQLLQGVFRVFHCNWLNPVQKASVEACIKVLSDVAKSRAIAIPVDLDSQVNNLFVKSNNVVQKSILSWRLSAKNTSRRDSGLTTSKDYRNIIERLQDIVSALEDRLRPLVQAELSVLVDVLHRPELLFPENTDARKKCESGGFISKLIKHTKQLLEENEERLCIKVLQTLREMMTKDRGYGEKLIAFDDEMDVAEGEALRQILVNRYYGNVKPGQRRDSLTTFSNGPLSPGGQGKSPTVVSSGVGGRGELSLAEVQCHLDKEGASDLVIDLIMNATSDRIFQESILLAIALLEGGNTVIQRSFYHRLTGDNKSEKFFKVFYERMKLAQQEIKATVTVNTSDLGSKKKDEELPDKDTPARKKVKDVPVVAVLTEEVKEQLVEASAVTKKAFTTYRREAEAEEHQAAADGAPVPTTDKGQEEGEMSVVITIMQPILRLMQLLCENHNRDLQNFLRNQNNKNNYNLVCETLQFLDCICGSTTGGLGLLGLYINEKNVGLINQTVESLTEYCQGPCHENQNCIATHECNGIDIIIALILNDINPLGKKRMDLVLELKNNASKLLLAIMESRHDSENAERILYNMRPKELVEVIKKAYMQGEIEVEEPQEGEDGEEEHSASPRNVGHNIYILAHQLARHNKELQAMLKPGGTYGEGDEALEFYAKHTAQIEIVRLDRTMEQIVFPVPNICEFLTQESKLRVYYTTERDEQGSKINDFFLRSEDLFNEMNWQKKLRAQPILYWCSRNMSFWSSISFNLAVLMNLLVAFFYPLEGVRGGTLEPHLSALLWMAMLVSLAIVIILPQPHGIRALIASTILRLIFSVGLEPTLLLLGAFNFCNKVIFLMSFVGNRGTFTRGYLAMIMDVEFLYHLLYLIICGLGVFVHVFFYSLLLFDLVYREETLLNVIKSVTRNGRSIVLTAVLALILVYLFSIVGYIFFKDDFILAVDRIPNKTLEHAASMVGEFFSGGVCQKENGENCSSEAVMDASLAIQPSAVVIEDKERTCDSLLMCIVTVLSHGLRSGGGVGDVLRRPSKEEPLFAARVIYDLLFFFMVIIIVLNLIFGVIIDTFADLRSEKQKKEEILKTTCFICGLERDKFDNKTVTFEEHIKVEHNMWHYLFFIVLVKVKDSTEYTGPESYVAEMIRVCKPQKPSGYEQNCVWEMLATEKWEHNLDWFPRMRAMSLVSSDADGEQNEIRNLQEKLESTMKLVSNLSGQLTELKEQMTEQRKQKQRIGLLGHPQHMNVNPQQPAPGLLRDSGGLNPHPSSRPLPVRRLTSAAGLCRACHEERNVTGYRRR</sequence>